<dbReference type="EMBL" id="PKUS01000023">
    <property type="protein sequence ID" value="PLW67798.1"/>
    <property type="molecule type" value="Genomic_DNA"/>
</dbReference>
<protein>
    <submittedName>
        <fullName evidence="1">Uncharacterized protein</fullName>
    </submittedName>
</protein>
<evidence type="ECO:0000313" key="1">
    <source>
        <dbReference type="EMBL" id="PLW67798.1"/>
    </source>
</evidence>
<comment type="caution">
    <text evidence="1">The sequence shown here is derived from an EMBL/GenBank/DDBJ whole genome shotgun (WGS) entry which is preliminary data.</text>
</comment>
<gene>
    <name evidence="1" type="ORF">C0039_15380</name>
</gene>
<keyword evidence="2" id="KW-1185">Reference proteome</keyword>
<accession>A0A2N5X008</accession>
<dbReference type="RefSeq" id="WP_101518566.1">
    <property type="nucleotide sequence ID" value="NZ_PKUS01000023.1"/>
</dbReference>
<dbReference type="AlphaFoldDB" id="A0A2N5X008"/>
<organism evidence="1 2">
    <name type="scientific">Pseudohalioglobus lutimaris</name>
    <dbReference type="NCBI Taxonomy" id="1737061"/>
    <lineage>
        <taxon>Bacteria</taxon>
        <taxon>Pseudomonadati</taxon>
        <taxon>Pseudomonadota</taxon>
        <taxon>Gammaproteobacteria</taxon>
        <taxon>Cellvibrionales</taxon>
        <taxon>Halieaceae</taxon>
        <taxon>Pseudohalioglobus</taxon>
    </lineage>
</organism>
<sequence>MSKYLNVFVQEKFESNGEEKSNYTKVGVAFPHDKGDGLNLKITPGISVSGDLVLFPPKADENS</sequence>
<name>A0A2N5X008_9GAMM</name>
<proteinExistence type="predicted"/>
<dbReference type="OrthoDB" id="5738735at2"/>
<reference evidence="1 2" key="1">
    <citation type="submission" date="2018-01" db="EMBL/GenBank/DDBJ databases">
        <title>The draft genome sequence of Halioglobus lutimaris HF004.</title>
        <authorList>
            <person name="Du Z.-J."/>
            <person name="Shi M.-J."/>
        </authorList>
    </citation>
    <scope>NUCLEOTIDE SEQUENCE [LARGE SCALE GENOMIC DNA]</scope>
    <source>
        <strain evidence="1 2">HF004</strain>
    </source>
</reference>
<dbReference type="Proteomes" id="UP000235005">
    <property type="component" value="Unassembled WGS sequence"/>
</dbReference>
<evidence type="ECO:0000313" key="2">
    <source>
        <dbReference type="Proteomes" id="UP000235005"/>
    </source>
</evidence>